<gene>
    <name evidence="1" type="ORF">MJO28_016398</name>
</gene>
<evidence type="ECO:0000313" key="1">
    <source>
        <dbReference type="EMBL" id="KAI7935527.1"/>
    </source>
</evidence>
<accession>A0ACC0DN22</accession>
<evidence type="ECO:0000313" key="2">
    <source>
        <dbReference type="Proteomes" id="UP001060170"/>
    </source>
</evidence>
<reference evidence="2" key="1">
    <citation type="journal article" date="2018" name="BMC Genomics">
        <title>Genomic insights into host adaptation between the wheat stripe rust pathogen (Puccinia striiformis f. sp. tritici) and the barley stripe rust pathogen (Puccinia striiformis f. sp. hordei).</title>
        <authorList>
            <person name="Xia C."/>
            <person name="Wang M."/>
            <person name="Yin C."/>
            <person name="Cornejo O.E."/>
            <person name="Hulbert S.H."/>
            <person name="Chen X."/>
        </authorList>
    </citation>
    <scope>NUCLEOTIDE SEQUENCE [LARGE SCALE GENOMIC DNA]</scope>
    <source>
        <strain evidence="2">93-210</strain>
    </source>
</reference>
<comment type="caution">
    <text evidence="1">The sequence shown here is derived from an EMBL/GenBank/DDBJ whole genome shotgun (WGS) entry which is preliminary data.</text>
</comment>
<protein>
    <submittedName>
        <fullName evidence="1">Uncharacterized protein</fullName>
    </submittedName>
</protein>
<keyword evidence="2" id="KW-1185">Reference proteome</keyword>
<organism evidence="1 2">
    <name type="scientific">Puccinia striiformis f. sp. tritici</name>
    <dbReference type="NCBI Taxonomy" id="168172"/>
    <lineage>
        <taxon>Eukaryota</taxon>
        <taxon>Fungi</taxon>
        <taxon>Dikarya</taxon>
        <taxon>Basidiomycota</taxon>
        <taxon>Pucciniomycotina</taxon>
        <taxon>Pucciniomycetes</taxon>
        <taxon>Pucciniales</taxon>
        <taxon>Pucciniaceae</taxon>
        <taxon>Puccinia</taxon>
    </lineage>
</organism>
<name>A0ACC0DN22_9BASI</name>
<dbReference type="Proteomes" id="UP001060170">
    <property type="component" value="Chromosome 18"/>
</dbReference>
<reference evidence="2" key="2">
    <citation type="journal article" date="2018" name="Mol. Plant Microbe Interact.">
        <title>Genome sequence resources for the wheat stripe rust pathogen (Puccinia striiformis f. sp. tritici) and the barley stripe rust pathogen (Puccinia striiformis f. sp. hordei).</title>
        <authorList>
            <person name="Xia C."/>
            <person name="Wang M."/>
            <person name="Yin C."/>
            <person name="Cornejo O.E."/>
            <person name="Hulbert S.H."/>
            <person name="Chen X."/>
        </authorList>
    </citation>
    <scope>NUCLEOTIDE SEQUENCE [LARGE SCALE GENOMIC DNA]</scope>
    <source>
        <strain evidence="2">93-210</strain>
    </source>
</reference>
<sequence length="145" mass="16555">MPICDGMQATKMIREFEKASSNQLMKVEFHKDHEEENNETKKCTQDTEEEQMTTKRSPKSHLINFGVPIIAVSASLHERQHQDIFEAGMDGWMPKPVDFSRLATMLTASLNLSTRAELLYQPGTWQRGGWLCLPENSARNLGRSM</sequence>
<dbReference type="EMBL" id="CM045882">
    <property type="protein sequence ID" value="KAI7935527.1"/>
    <property type="molecule type" value="Genomic_DNA"/>
</dbReference>
<proteinExistence type="predicted"/>
<reference evidence="1 2" key="3">
    <citation type="journal article" date="2022" name="Microbiol. Spectr.">
        <title>Folding features and dynamics of 3D genome architecture in plant fungal pathogens.</title>
        <authorList>
            <person name="Xia C."/>
        </authorList>
    </citation>
    <scope>NUCLEOTIDE SEQUENCE [LARGE SCALE GENOMIC DNA]</scope>
    <source>
        <strain evidence="1 2">93-210</strain>
    </source>
</reference>